<dbReference type="AlphaFoldDB" id="A0A9W8G1G1"/>
<feature type="region of interest" description="Disordered" evidence="1">
    <location>
        <begin position="17"/>
        <end position="39"/>
    </location>
</feature>
<dbReference type="OrthoDB" id="5600357at2759"/>
<feature type="compositionally biased region" description="Basic and acidic residues" evidence="1">
    <location>
        <begin position="186"/>
        <end position="196"/>
    </location>
</feature>
<dbReference type="Proteomes" id="UP001151518">
    <property type="component" value="Unassembled WGS sequence"/>
</dbReference>
<organism evidence="2 3">
    <name type="scientific">Coemansia spiralis</name>
    <dbReference type="NCBI Taxonomy" id="417178"/>
    <lineage>
        <taxon>Eukaryota</taxon>
        <taxon>Fungi</taxon>
        <taxon>Fungi incertae sedis</taxon>
        <taxon>Zoopagomycota</taxon>
        <taxon>Kickxellomycotina</taxon>
        <taxon>Kickxellomycetes</taxon>
        <taxon>Kickxellales</taxon>
        <taxon>Kickxellaceae</taxon>
        <taxon>Coemansia</taxon>
    </lineage>
</organism>
<evidence type="ECO:0000313" key="2">
    <source>
        <dbReference type="EMBL" id="KAJ2670300.1"/>
    </source>
</evidence>
<evidence type="ECO:0000313" key="3">
    <source>
        <dbReference type="Proteomes" id="UP001151518"/>
    </source>
</evidence>
<feature type="region of interest" description="Disordered" evidence="1">
    <location>
        <begin position="176"/>
        <end position="196"/>
    </location>
</feature>
<sequence>MDTGLDDFGLIDYESPSTELHEAEPPESHIIPSAEPQTETHSIVAGVVISYHEMEEQDAVSAIEAQAETRSAGDALIDYDEMEEQDAISSTEPYESETAQPNTSVELDEEDYELLGTEPPETGPEQPAASTDDQSERHSTVDALIDYHEIEEQGLPVSFSEHQAKSSLPVDTVLLPSSDPAVEDEPTQRAADHQTDELEQISRLRLDNVPETWVYSTEWMIYLGPEQRSFDAEAQMGLFRMPLDELIEALRRDILLREEDAELVLEFPSLALVIDRRDEESKDISLQQIYNCHVAAVSLGTVSVDLVNSPYFTHSSATNTINGSYFYPTHESFAFIIHTRPSVHATLTRIMQVAGEFNNNSDEQVKGKEADDTTRKEHEEGEKTAAEMLANEYEEEDEDDDFVAGEEEEADHVLEGADEEEDDDELLDEDEEDEEDDGELDEGEEEDNEQGEDDESVGLDQDEETGAAQPDDNVTHVGESGSVSPSKKRTIAQTDAATADDGVDSDHIDLVSVDIEDAENEPVAKKPKSANADEQVQIVTVDE</sequence>
<feature type="compositionally biased region" description="Basic and acidic residues" evidence="1">
    <location>
        <begin position="363"/>
        <end position="385"/>
    </location>
</feature>
<feature type="region of interest" description="Disordered" evidence="1">
    <location>
        <begin position="358"/>
        <end position="543"/>
    </location>
</feature>
<feature type="compositionally biased region" description="Polar residues" evidence="1">
    <location>
        <begin position="87"/>
        <end position="105"/>
    </location>
</feature>
<feature type="compositionally biased region" description="Low complexity" evidence="1">
    <location>
        <begin position="114"/>
        <end position="127"/>
    </location>
</feature>
<comment type="caution">
    <text evidence="2">The sequence shown here is derived from an EMBL/GenBank/DDBJ whole genome shotgun (WGS) entry which is preliminary data.</text>
</comment>
<feature type="compositionally biased region" description="Polar residues" evidence="1">
    <location>
        <begin position="532"/>
        <end position="543"/>
    </location>
</feature>
<gene>
    <name evidence="2" type="ORF">GGI25_005882</name>
</gene>
<feature type="compositionally biased region" description="Acidic residues" evidence="1">
    <location>
        <begin position="392"/>
        <end position="465"/>
    </location>
</feature>
<reference evidence="2" key="1">
    <citation type="submission" date="2022-07" db="EMBL/GenBank/DDBJ databases">
        <title>Phylogenomic reconstructions and comparative analyses of Kickxellomycotina fungi.</title>
        <authorList>
            <person name="Reynolds N.K."/>
            <person name="Stajich J.E."/>
            <person name="Barry K."/>
            <person name="Grigoriev I.V."/>
            <person name="Crous P."/>
            <person name="Smith M.E."/>
        </authorList>
    </citation>
    <scope>NUCLEOTIDE SEQUENCE</scope>
    <source>
        <strain evidence="2">NRRL 3115</strain>
    </source>
</reference>
<accession>A0A9W8G1G1</accession>
<evidence type="ECO:0000256" key="1">
    <source>
        <dbReference type="SAM" id="MobiDB-lite"/>
    </source>
</evidence>
<feature type="compositionally biased region" description="Low complexity" evidence="1">
    <location>
        <begin position="491"/>
        <end position="500"/>
    </location>
</feature>
<proteinExistence type="predicted"/>
<protein>
    <submittedName>
        <fullName evidence="2">Uncharacterized protein</fullName>
    </submittedName>
</protein>
<feature type="region of interest" description="Disordered" evidence="1">
    <location>
        <begin position="83"/>
        <end position="139"/>
    </location>
</feature>
<name>A0A9W8G1G1_9FUNG</name>
<dbReference type="EMBL" id="JANBTW010000127">
    <property type="protein sequence ID" value="KAJ2670300.1"/>
    <property type="molecule type" value="Genomic_DNA"/>
</dbReference>